<dbReference type="PANTHER" id="PTHR38436">
    <property type="entry name" value="POLYKETIDE CYCLASE SNOAL-LIKE DOMAIN"/>
    <property type="match status" value="1"/>
</dbReference>
<sequence length="145" mass="16473">MTDMTTVEPDSKEVARRYVEVVWNDGNTEEMDEILTDHQVYHDPTGDGEEPLSEFKEFIEGYHQAFPDLQFAVDDYIAEDDLVSFWGRATGTHEGPFMGIEPTGNRIDIMGINVVRVENGKIAERWANFDIFGMLQQLGQEPLTG</sequence>
<evidence type="ECO:0000313" key="2">
    <source>
        <dbReference type="Proteomes" id="UP000011603"/>
    </source>
</evidence>
<dbReference type="InterPro" id="IPR032710">
    <property type="entry name" value="NTF2-like_dom_sf"/>
</dbReference>
<proteinExistence type="predicted"/>
<keyword evidence="2" id="KW-1185">Reference proteome</keyword>
<accession>M0J7W8</accession>
<dbReference type="PATRIC" id="fig|523841.21.peg.435"/>
<dbReference type="Pfam" id="PF07366">
    <property type="entry name" value="SnoaL"/>
    <property type="match status" value="1"/>
</dbReference>
<dbReference type="Gene3D" id="3.10.450.50">
    <property type="match status" value="1"/>
</dbReference>
<protein>
    <recommendedName>
        <fullName evidence="3">Ester cyclase</fullName>
    </recommendedName>
</protein>
<dbReference type="Proteomes" id="UP000011603">
    <property type="component" value="Unassembled WGS sequence"/>
</dbReference>
<dbReference type="EMBL" id="AOLO01000002">
    <property type="protein sequence ID" value="EMA04438.1"/>
    <property type="molecule type" value="Genomic_DNA"/>
</dbReference>
<dbReference type="InterPro" id="IPR009959">
    <property type="entry name" value="Cyclase_SnoaL-like"/>
</dbReference>
<dbReference type="AlphaFoldDB" id="M0J7W8"/>
<dbReference type="PaxDb" id="523841-HFX_1666"/>
<dbReference type="SUPFAM" id="SSF54427">
    <property type="entry name" value="NTF2-like"/>
    <property type="match status" value="1"/>
</dbReference>
<evidence type="ECO:0000313" key="1">
    <source>
        <dbReference type="EMBL" id="EMA04438.1"/>
    </source>
</evidence>
<reference evidence="1 2" key="1">
    <citation type="journal article" date="2014" name="PLoS Genet.">
        <title>Phylogenetically driven sequencing of extremely halophilic archaea reveals strategies for static and dynamic osmo-response.</title>
        <authorList>
            <person name="Becker E.A."/>
            <person name="Seitzer P.M."/>
            <person name="Tritt A."/>
            <person name="Larsen D."/>
            <person name="Krusor M."/>
            <person name="Yao A.I."/>
            <person name="Wu D."/>
            <person name="Madern D."/>
            <person name="Eisen J.A."/>
            <person name="Darling A.E."/>
            <person name="Facciotti M.T."/>
        </authorList>
    </citation>
    <scope>NUCLEOTIDE SEQUENCE [LARGE SCALE GENOMIC DNA]</scope>
    <source>
        <strain evidence="2">ATCC 33500 / DSM 1411 / JCM 8866 / NBRC 14739 / NCIMB 2177 / R-4</strain>
    </source>
</reference>
<name>M0J7W8_HALMT</name>
<dbReference type="GO" id="GO:0030638">
    <property type="term" value="P:polyketide metabolic process"/>
    <property type="evidence" value="ECO:0007669"/>
    <property type="project" value="InterPro"/>
</dbReference>
<gene>
    <name evidence="1" type="ORF">C439_02147</name>
</gene>
<comment type="caution">
    <text evidence="1">The sequence shown here is derived from an EMBL/GenBank/DDBJ whole genome shotgun (WGS) entry which is preliminary data.</text>
</comment>
<organism evidence="1 2">
    <name type="scientific">Haloferax mediterranei (strain ATCC 33500 / DSM 1411 / JCM 8866 / NBRC 14739 / NCIMB 2177 / R-4)</name>
    <name type="common">Halobacterium mediterranei</name>
    <dbReference type="NCBI Taxonomy" id="523841"/>
    <lineage>
        <taxon>Archaea</taxon>
        <taxon>Methanobacteriati</taxon>
        <taxon>Methanobacteriota</taxon>
        <taxon>Stenosarchaea group</taxon>
        <taxon>Halobacteria</taxon>
        <taxon>Halobacteriales</taxon>
        <taxon>Haloferacaceae</taxon>
        <taxon>Haloferax</taxon>
    </lineage>
</organism>
<dbReference type="PANTHER" id="PTHR38436:SF1">
    <property type="entry name" value="ESTER CYCLASE"/>
    <property type="match status" value="1"/>
</dbReference>
<evidence type="ECO:0008006" key="3">
    <source>
        <dbReference type="Google" id="ProtNLM"/>
    </source>
</evidence>